<sequence>MNDLGRAKYEVDSLFVFYTHTVNSDDVLAEKQFNVGTRRFVVRSQRDRPTPFLVYVSKQLRRDNRELLIRSKICVAFKGGGERRGWEGSQQRKGGEKTRAASRIVAIRPLMRVPVSPLAFARSCAMSRQGLHGGVFSATDKRAAVCNARTEREMYTADVINLPENMLRTRNEVKKSKSCEKQEITHAVALAEHDTLKIKSDLTKVVCYYRNEITSPKPGSKYSHGMELPHKKNKQTLLLRRPHRISTVQSTCEWAVIDEEKRAEIDRRPILKLYYYACSASLTIVPHSQVHCRLNSRVARLPRVEFGDRRKHSKSRACTQTSLNEHATDTHRIDAGYFWILTNNRGKFLPLPRPLLQASSQLPPLLFQAPLRFLEFRDFYPSLFNQFLHQPSAALFIPPRESLINIPIQSLLDRKLTPWKRRRRKMRMGMGNPPIAPFPCQLIQLFRSAYLENSRRSADPLEMNESRTVSKFSITCPRSLVLSLFMLCAVIRCYPADSDAIVCVYLDSLGARVAERLACSPITKTNRVHSPVGSLRIFACGNRADDAVGRRVFSGISPTRAVATNVNKARASTQEKLLAALVHQQVFAAAPLTSCLQLSFTNKCLQQLRSPAVCSSRSPTSVCSSSAHQLFAAEPSLVGLHFQVYCRAATEPVKRQEPTLPCCNDLLIMNVSPLRATAMARGRSVAWSGEIKKQPHRRSSHTQLGAKARDERWFRAHIYQASEFLPPALPSFVISRYRGVVVGVANFSALECTGRETQDAACFRITPLSPSPFLITMYYLLKRSPLERLERKPGGGCVEGYDASVTYGWTLAYPRRPPTGRPTRHAEL</sequence>
<reference evidence="1 2" key="1">
    <citation type="submission" date="2023-02" db="EMBL/GenBank/DDBJ databases">
        <title>LHISI_Scaffold_Assembly.</title>
        <authorList>
            <person name="Stuart O.P."/>
            <person name="Cleave R."/>
            <person name="Magrath M.J.L."/>
            <person name="Mikheyev A.S."/>
        </authorList>
    </citation>
    <scope>NUCLEOTIDE SEQUENCE [LARGE SCALE GENOMIC DNA]</scope>
    <source>
        <strain evidence="1">Daus_M_001</strain>
        <tissue evidence="1">Leg muscle</tissue>
    </source>
</reference>
<organism evidence="1 2">
    <name type="scientific">Dryococelus australis</name>
    <dbReference type="NCBI Taxonomy" id="614101"/>
    <lineage>
        <taxon>Eukaryota</taxon>
        <taxon>Metazoa</taxon>
        <taxon>Ecdysozoa</taxon>
        <taxon>Arthropoda</taxon>
        <taxon>Hexapoda</taxon>
        <taxon>Insecta</taxon>
        <taxon>Pterygota</taxon>
        <taxon>Neoptera</taxon>
        <taxon>Polyneoptera</taxon>
        <taxon>Phasmatodea</taxon>
        <taxon>Verophasmatodea</taxon>
        <taxon>Anareolatae</taxon>
        <taxon>Phasmatidae</taxon>
        <taxon>Eurycanthinae</taxon>
        <taxon>Dryococelus</taxon>
    </lineage>
</organism>
<gene>
    <name evidence="1" type="ORF">PR048_022433</name>
</gene>
<evidence type="ECO:0000313" key="2">
    <source>
        <dbReference type="Proteomes" id="UP001159363"/>
    </source>
</evidence>
<dbReference type="EMBL" id="JARBHB010000008">
    <property type="protein sequence ID" value="KAJ8877970.1"/>
    <property type="molecule type" value="Genomic_DNA"/>
</dbReference>
<comment type="caution">
    <text evidence="1">The sequence shown here is derived from an EMBL/GenBank/DDBJ whole genome shotgun (WGS) entry which is preliminary data.</text>
</comment>
<dbReference type="Proteomes" id="UP001159363">
    <property type="component" value="Chromosome 7"/>
</dbReference>
<keyword evidence="2" id="KW-1185">Reference proteome</keyword>
<name>A0ABQ9H113_9NEOP</name>
<evidence type="ECO:0000313" key="1">
    <source>
        <dbReference type="EMBL" id="KAJ8877970.1"/>
    </source>
</evidence>
<protein>
    <submittedName>
        <fullName evidence="1">Uncharacterized protein</fullName>
    </submittedName>
</protein>
<proteinExistence type="predicted"/>
<accession>A0ABQ9H113</accession>